<evidence type="ECO:0000256" key="4">
    <source>
        <dbReference type="ARBA" id="ARBA00023136"/>
    </source>
</evidence>
<comment type="subcellular location">
    <subcellularLocation>
        <location evidence="1">Membrane</location>
        <topology evidence="1">Multi-pass membrane protein</topology>
    </subcellularLocation>
</comment>
<evidence type="ECO:0000313" key="7">
    <source>
        <dbReference type="Proteomes" id="UP000198284"/>
    </source>
</evidence>
<accession>A0A239J215</accession>
<gene>
    <name evidence="6" type="ORF">SAMN06265795_11188</name>
</gene>
<dbReference type="PANTHER" id="PTHR47704:SF1">
    <property type="entry name" value="POTASSIUM TRANSPORTER KIMA"/>
    <property type="match status" value="1"/>
</dbReference>
<feature type="transmembrane region" description="Helical" evidence="5">
    <location>
        <begin position="450"/>
        <end position="468"/>
    </location>
</feature>
<organism evidence="6 7">
    <name type="scientific">Noviherbaspirillum humi</name>
    <dbReference type="NCBI Taxonomy" id="1688639"/>
    <lineage>
        <taxon>Bacteria</taxon>
        <taxon>Pseudomonadati</taxon>
        <taxon>Pseudomonadota</taxon>
        <taxon>Betaproteobacteria</taxon>
        <taxon>Burkholderiales</taxon>
        <taxon>Oxalobacteraceae</taxon>
        <taxon>Noviherbaspirillum</taxon>
    </lineage>
</organism>
<dbReference type="GO" id="GO:0022857">
    <property type="term" value="F:transmembrane transporter activity"/>
    <property type="evidence" value="ECO:0007669"/>
    <property type="project" value="InterPro"/>
</dbReference>
<protein>
    <submittedName>
        <fullName evidence="6">Amino acid/polyamine/organocation transporter, APC superfamily</fullName>
    </submittedName>
</protein>
<feature type="transmembrane region" description="Helical" evidence="5">
    <location>
        <begin position="313"/>
        <end position="341"/>
    </location>
</feature>
<feature type="transmembrane region" description="Helical" evidence="5">
    <location>
        <begin position="146"/>
        <end position="164"/>
    </location>
</feature>
<proteinExistence type="predicted"/>
<feature type="transmembrane region" description="Helical" evidence="5">
    <location>
        <begin position="102"/>
        <end position="126"/>
    </location>
</feature>
<feature type="transmembrane region" description="Helical" evidence="5">
    <location>
        <begin position="25"/>
        <end position="42"/>
    </location>
</feature>
<dbReference type="RefSeq" id="WP_089400293.1">
    <property type="nucleotide sequence ID" value="NZ_FZOT01000011.1"/>
</dbReference>
<dbReference type="GO" id="GO:0016020">
    <property type="term" value="C:membrane"/>
    <property type="evidence" value="ECO:0007669"/>
    <property type="project" value="UniProtKB-SubCell"/>
</dbReference>
<feature type="transmembrane region" description="Helical" evidence="5">
    <location>
        <begin position="171"/>
        <end position="196"/>
    </location>
</feature>
<evidence type="ECO:0000256" key="1">
    <source>
        <dbReference type="ARBA" id="ARBA00004141"/>
    </source>
</evidence>
<dbReference type="OrthoDB" id="9759676at2"/>
<reference evidence="6 7" key="1">
    <citation type="submission" date="2017-06" db="EMBL/GenBank/DDBJ databases">
        <authorList>
            <person name="Kim H.J."/>
            <person name="Triplett B.A."/>
        </authorList>
    </citation>
    <scope>NUCLEOTIDE SEQUENCE [LARGE SCALE GENOMIC DNA]</scope>
    <source>
        <strain evidence="6 7">U15</strain>
    </source>
</reference>
<dbReference type="InterPro" id="IPR053153">
    <property type="entry name" value="APC_K+_Transporter"/>
</dbReference>
<evidence type="ECO:0000256" key="3">
    <source>
        <dbReference type="ARBA" id="ARBA00022989"/>
    </source>
</evidence>
<keyword evidence="7" id="KW-1185">Reference proteome</keyword>
<feature type="transmembrane region" description="Helical" evidence="5">
    <location>
        <begin position="362"/>
        <end position="381"/>
    </location>
</feature>
<dbReference type="EMBL" id="FZOT01000011">
    <property type="protein sequence ID" value="SNT00076.1"/>
    <property type="molecule type" value="Genomic_DNA"/>
</dbReference>
<feature type="transmembrane region" description="Helical" evidence="5">
    <location>
        <begin position="387"/>
        <end position="412"/>
    </location>
</feature>
<dbReference type="InterPro" id="IPR002293">
    <property type="entry name" value="AA/rel_permease1"/>
</dbReference>
<dbReference type="PANTHER" id="PTHR47704">
    <property type="entry name" value="POTASSIUM TRANSPORTER KIMA"/>
    <property type="match status" value="1"/>
</dbReference>
<evidence type="ECO:0000313" key="6">
    <source>
        <dbReference type="EMBL" id="SNT00076.1"/>
    </source>
</evidence>
<dbReference type="AlphaFoldDB" id="A0A239J215"/>
<evidence type="ECO:0000256" key="2">
    <source>
        <dbReference type="ARBA" id="ARBA00022692"/>
    </source>
</evidence>
<evidence type="ECO:0000256" key="5">
    <source>
        <dbReference type="SAM" id="Phobius"/>
    </source>
</evidence>
<keyword evidence="4 5" id="KW-0472">Membrane</keyword>
<dbReference type="Proteomes" id="UP000198284">
    <property type="component" value="Unassembled WGS sequence"/>
</dbReference>
<feature type="transmembrane region" description="Helical" evidence="5">
    <location>
        <begin position="424"/>
        <end position="444"/>
    </location>
</feature>
<feature type="transmembrane region" description="Helical" evidence="5">
    <location>
        <begin position="62"/>
        <end position="81"/>
    </location>
</feature>
<name>A0A239J215_9BURK</name>
<dbReference type="Gene3D" id="1.20.1740.10">
    <property type="entry name" value="Amino acid/polyamine transporter I"/>
    <property type="match status" value="1"/>
</dbReference>
<feature type="transmembrane region" description="Helical" evidence="5">
    <location>
        <begin position="259"/>
        <end position="281"/>
    </location>
</feature>
<feature type="transmembrane region" description="Helical" evidence="5">
    <location>
        <begin position="216"/>
        <end position="238"/>
    </location>
</feature>
<keyword evidence="3 5" id="KW-1133">Transmembrane helix</keyword>
<sequence length="653" mass="70975">MKSVKIREIVLGKALDPLKSETRHSLALVAFFAWVGLGADGLSSSAYGPEETFRALQGHTQLGLYMAIATAVTVFIIALAYNQVIELFPTGGGGYRVATKLVGPYLGLIAGCALVLDYVLTISISIAAGVDAVASLLPLGFHEYKLWAEAAVIGILIVLNLRGLKEAIRVLLPIFLGFVATHFLLIVYGILAHASYLPDLVPSTTAETVKLADSMGWVSVVGMLLLAYSQGGGTYTGLEAVSNNVNILAEPRVHTGKMTMIYMALSLAFTASGIILLYLLWNAVPVEGETLNATTFKAVIASMGLGSEFTNKMVLTMVLVFEAGLLFVAANTGFLGGPAVLSNMAADSWVPHKFRYLSTRLVTQNGILVLGAAALAILFWTRGSVNLLVVLYSVSVFLTFAISLFGLCLYWWRHRKDMDRWLRRFALSLIGFIICAGILLVLLVEKFKDGGWAAAVIIAAIAGLCIYIRNHYGQTKEAIHSVDQVFANQPFGPNTEPVLPNPDDQTAVFIVGSSRGGGLHALLWVQRMFPGHFNNFLFVNARTVDSHAYGGEGAVEQMRAEANATLKFFVDFCHSHGMASEAYLGFGTDVVDEVTKLCETISQEFPNSIFFTSKLIFEDDNWFTRLLHNQAALAIQRRLHFEGLQMVILPMKV</sequence>
<keyword evidence="2 5" id="KW-0812">Transmembrane</keyword>
<dbReference type="Pfam" id="PF13520">
    <property type="entry name" value="AA_permease_2"/>
    <property type="match status" value="1"/>
</dbReference>